<dbReference type="PANTHER" id="PTHR24305">
    <property type="entry name" value="CYTOCHROME P450"/>
    <property type="match status" value="1"/>
</dbReference>
<dbReference type="PANTHER" id="PTHR24305:SF210">
    <property type="entry name" value="CYTOCHROME P450 MONOOXYGENASE ASQL-RELATED"/>
    <property type="match status" value="1"/>
</dbReference>
<dbReference type="InterPro" id="IPR036396">
    <property type="entry name" value="Cyt_P450_sf"/>
</dbReference>
<dbReference type="GO" id="GO:0005506">
    <property type="term" value="F:iron ion binding"/>
    <property type="evidence" value="ECO:0007669"/>
    <property type="project" value="InterPro"/>
</dbReference>
<keyword evidence="6" id="KW-0812">Transmembrane</keyword>
<protein>
    <recommendedName>
        <fullName evidence="9">Cytochrome P450</fullName>
    </recommendedName>
</protein>
<comment type="cofactor">
    <cofactor evidence="1">
        <name>heme</name>
        <dbReference type="ChEBI" id="CHEBI:30413"/>
    </cofactor>
</comment>
<comment type="similarity">
    <text evidence="2">Belongs to the cytochrome P450 family.</text>
</comment>
<feature type="transmembrane region" description="Helical" evidence="6">
    <location>
        <begin position="20"/>
        <end position="42"/>
    </location>
</feature>
<dbReference type="Proteomes" id="UP000250140">
    <property type="component" value="Unassembled WGS sequence"/>
</dbReference>
<evidence type="ECO:0000256" key="5">
    <source>
        <dbReference type="ARBA" id="ARBA00023004"/>
    </source>
</evidence>
<keyword evidence="5" id="KW-0408">Iron</keyword>
<dbReference type="GO" id="GO:0016705">
    <property type="term" value="F:oxidoreductase activity, acting on paired donors, with incorporation or reduction of molecular oxygen"/>
    <property type="evidence" value="ECO:0007669"/>
    <property type="project" value="InterPro"/>
</dbReference>
<dbReference type="OrthoDB" id="3796526at2759"/>
<keyword evidence="8" id="KW-1185">Reference proteome</keyword>
<dbReference type="AlphaFoldDB" id="A0A8E2F5J1"/>
<dbReference type="InterPro" id="IPR050121">
    <property type="entry name" value="Cytochrome_P450_monoxygenase"/>
</dbReference>
<evidence type="ECO:0000256" key="6">
    <source>
        <dbReference type="SAM" id="Phobius"/>
    </source>
</evidence>
<evidence type="ECO:0008006" key="9">
    <source>
        <dbReference type="Google" id="ProtNLM"/>
    </source>
</evidence>
<dbReference type="GO" id="GO:0004497">
    <property type="term" value="F:monooxygenase activity"/>
    <property type="evidence" value="ECO:0007669"/>
    <property type="project" value="InterPro"/>
</dbReference>
<evidence type="ECO:0000256" key="1">
    <source>
        <dbReference type="ARBA" id="ARBA00001971"/>
    </source>
</evidence>
<keyword evidence="6" id="KW-0472">Membrane</keyword>
<dbReference type="SUPFAM" id="SSF48264">
    <property type="entry name" value="Cytochrome P450"/>
    <property type="match status" value="1"/>
</dbReference>
<gene>
    <name evidence="7" type="ORF">AOQ84DRAFT_396608</name>
</gene>
<organism evidence="7 8">
    <name type="scientific">Glonium stellatum</name>
    <dbReference type="NCBI Taxonomy" id="574774"/>
    <lineage>
        <taxon>Eukaryota</taxon>
        <taxon>Fungi</taxon>
        <taxon>Dikarya</taxon>
        <taxon>Ascomycota</taxon>
        <taxon>Pezizomycotina</taxon>
        <taxon>Dothideomycetes</taxon>
        <taxon>Pleosporomycetidae</taxon>
        <taxon>Gloniales</taxon>
        <taxon>Gloniaceae</taxon>
        <taxon>Glonium</taxon>
    </lineage>
</organism>
<keyword evidence="4" id="KW-0479">Metal-binding</keyword>
<keyword evidence="6" id="KW-1133">Transmembrane helix</keyword>
<evidence type="ECO:0000256" key="4">
    <source>
        <dbReference type="ARBA" id="ARBA00022723"/>
    </source>
</evidence>
<proteinExistence type="inferred from homology"/>
<reference evidence="7 8" key="1">
    <citation type="journal article" date="2016" name="Nat. Commun.">
        <title>Ectomycorrhizal ecology is imprinted in the genome of the dominant symbiotic fungus Cenococcum geophilum.</title>
        <authorList>
            <consortium name="DOE Joint Genome Institute"/>
            <person name="Peter M."/>
            <person name="Kohler A."/>
            <person name="Ohm R.A."/>
            <person name="Kuo A."/>
            <person name="Krutzmann J."/>
            <person name="Morin E."/>
            <person name="Arend M."/>
            <person name="Barry K.W."/>
            <person name="Binder M."/>
            <person name="Choi C."/>
            <person name="Clum A."/>
            <person name="Copeland A."/>
            <person name="Grisel N."/>
            <person name="Haridas S."/>
            <person name="Kipfer T."/>
            <person name="LaButti K."/>
            <person name="Lindquist E."/>
            <person name="Lipzen A."/>
            <person name="Maire R."/>
            <person name="Meier B."/>
            <person name="Mihaltcheva S."/>
            <person name="Molinier V."/>
            <person name="Murat C."/>
            <person name="Poggeler S."/>
            <person name="Quandt C.A."/>
            <person name="Sperisen C."/>
            <person name="Tritt A."/>
            <person name="Tisserant E."/>
            <person name="Crous P.W."/>
            <person name="Henrissat B."/>
            <person name="Nehls U."/>
            <person name="Egli S."/>
            <person name="Spatafora J.W."/>
            <person name="Grigoriev I.V."/>
            <person name="Martin F.M."/>
        </authorList>
    </citation>
    <scope>NUCLEOTIDE SEQUENCE [LARGE SCALE GENOMIC DNA]</scope>
    <source>
        <strain evidence="7 8">CBS 207.34</strain>
    </source>
</reference>
<accession>A0A8E2F5J1</accession>
<evidence type="ECO:0000313" key="7">
    <source>
        <dbReference type="EMBL" id="OCL10836.1"/>
    </source>
</evidence>
<sequence>MAILKGSEATEYSNLSPLLIVFFLAAAIAFTYIFGIIIYRLYFHPLARYPRPLLTPISPIPITFSLIRGRIPFFMEFCHDRYGPVVRISPNELCFDEKSSWKDIYGSGPGHKNFHKDPIHVGSIQAVPDVSTITMANDADDARQRRALSHAFSTKALSEQEYIVMSYVDVFSNKMREFAAKGQGSRAKCITNWLDIGDMALGEPFGYLKNENFRFWVPLISDSIKAGAFEQATRRMATAGSPLQRFLLWCIPDLISSTRRSYFK</sequence>
<dbReference type="Gene3D" id="1.10.630.10">
    <property type="entry name" value="Cytochrome P450"/>
    <property type="match status" value="1"/>
</dbReference>
<keyword evidence="3" id="KW-0349">Heme</keyword>
<name>A0A8E2F5J1_9PEZI</name>
<dbReference type="EMBL" id="KV749153">
    <property type="protein sequence ID" value="OCL10836.1"/>
    <property type="molecule type" value="Genomic_DNA"/>
</dbReference>
<evidence type="ECO:0000256" key="3">
    <source>
        <dbReference type="ARBA" id="ARBA00022617"/>
    </source>
</evidence>
<evidence type="ECO:0000313" key="8">
    <source>
        <dbReference type="Proteomes" id="UP000250140"/>
    </source>
</evidence>
<dbReference type="GO" id="GO:0020037">
    <property type="term" value="F:heme binding"/>
    <property type="evidence" value="ECO:0007669"/>
    <property type="project" value="InterPro"/>
</dbReference>
<evidence type="ECO:0000256" key="2">
    <source>
        <dbReference type="ARBA" id="ARBA00010617"/>
    </source>
</evidence>